<proteinExistence type="predicted"/>
<protein>
    <submittedName>
        <fullName evidence="1">Uncharacterized protein</fullName>
    </submittedName>
</protein>
<dbReference type="InterPro" id="IPR025322">
    <property type="entry name" value="PADRE_dom"/>
</dbReference>
<sequence>MFMGCCFSSSSSSSSTEYSSNITAKVITLSGALQEYPAPATTRVSSVPVPSSCFLCSSDVLHLDAYIQPMDSEDVLERGQIYFLLPRTKLPYPLSASDMAALAVRAASALSLASEKQSKRRRRRLVPVSEACQEDIVDVQVFSKSSWQGYARLVTIEEADEH</sequence>
<gene>
    <name evidence="1" type="ORF">M6B38_204465</name>
</gene>
<dbReference type="AlphaFoldDB" id="A0AAX6E778"/>
<keyword evidence="2" id="KW-1185">Reference proteome</keyword>
<dbReference type="EMBL" id="JANAVB010039216">
    <property type="protein sequence ID" value="KAJ6799967.1"/>
    <property type="molecule type" value="Genomic_DNA"/>
</dbReference>
<comment type="caution">
    <text evidence="1">The sequence shown here is derived from an EMBL/GenBank/DDBJ whole genome shotgun (WGS) entry which is preliminary data.</text>
</comment>
<evidence type="ECO:0000313" key="2">
    <source>
        <dbReference type="Proteomes" id="UP001140949"/>
    </source>
</evidence>
<reference evidence="1" key="2">
    <citation type="submission" date="2023-04" db="EMBL/GenBank/DDBJ databases">
        <authorList>
            <person name="Bruccoleri R.E."/>
            <person name="Oakeley E.J."/>
            <person name="Faust A.-M."/>
            <person name="Dessus-Babus S."/>
            <person name="Altorfer M."/>
            <person name="Burckhardt D."/>
            <person name="Oertli M."/>
            <person name="Naumann U."/>
            <person name="Petersen F."/>
            <person name="Wong J."/>
        </authorList>
    </citation>
    <scope>NUCLEOTIDE SEQUENCE</scope>
    <source>
        <strain evidence="1">GSM-AAB239-AS_SAM_17_03QT</strain>
        <tissue evidence="1">Leaf</tissue>
    </source>
</reference>
<dbReference type="Proteomes" id="UP001140949">
    <property type="component" value="Unassembled WGS sequence"/>
</dbReference>
<evidence type="ECO:0000313" key="1">
    <source>
        <dbReference type="EMBL" id="KAJ6799967.1"/>
    </source>
</evidence>
<name>A0AAX6E778_IRIPA</name>
<reference evidence="1" key="1">
    <citation type="journal article" date="2023" name="GigaByte">
        <title>Genome assembly of the bearded iris, Iris pallida Lam.</title>
        <authorList>
            <person name="Bruccoleri R.E."/>
            <person name="Oakeley E.J."/>
            <person name="Faust A.M.E."/>
            <person name="Altorfer M."/>
            <person name="Dessus-Babus S."/>
            <person name="Burckhardt D."/>
            <person name="Oertli M."/>
            <person name="Naumann U."/>
            <person name="Petersen F."/>
            <person name="Wong J."/>
        </authorList>
    </citation>
    <scope>NUCLEOTIDE SEQUENCE</scope>
    <source>
        <strain evidence="1">GSM-AAB239-AS_SAM_17_03QT</strain>
    </source>
</reference>
<dbReference type="PANTHER" id="PTHR33052">
    <property type="entry name" value="DUF4228 DOMAIN PROTEIN-RELATED"/>
    <property type="match status" value="1"/>
</dbReference>
<accession>A0AAX6E778</accession>
<dbReference type="Pfam" id="PF14009">
    <property type="entry name" value="PADRE"/>
    <property type="match status" value="1"/>
</dbReference>
<organism evidence="1 2">
    <name type="scientific">Iris pallida</name>
    <name type="common">Sweet iris</name>
    <dbReference type="NCBI Taxonomy" id="29817"/>
    <lineage>
        <taxon>Eukaryota</taxon>
        <taxon>Viridiplantae</taxon>
        <taxon>Streptophyta</taxon>
        <taxon>Embryophyta</taxon>
        <taxon>Tracheophyta</taxon>
        <taxon>Spermatophyta</taxon>
        <taxon>Magnoliopsida</taxon>
        <taxon>Liliopsida</taxon>
        <taxon>Asparagales</taxon>
        <taxon>Iridaceae</taxon>
        <taxon>Iridoideae</taxon>
        <taxon>Irideae</taxon>
        <taxon>Iris</taxon>
    </lineage>
</organism>